<evidence type="ECO:0000256" key="9">
    <source>
        <dbReference type="ARBA" id="ARBA00023242"/>
    </source>
</evidence>
<evidence type="ECO:0000256" key="13">
    <source>
        <dbReference type="SAM" id="MobiDB-lite"/>
    </source>
</evidence>
<keyword evidence="5 12" id="KW-0378">Hydrolase</keyword>
<dbReference type="PROSITE" id="PS00847">
    <property type="entry name" value="MCM_1"/>
    <property type="match status" value="1"/>
</dbReference>
<dbReference type="GO" id="GO:0006279">
    <property type="term" value="P:premeiotic DNA replication"/>
    <property type="evidence" value="ECO:0007669"/>
    <property type="project" value="UniProtKB-ARBA"/>
</dbReference>
<dbReference type="GO" id="GO:0003697">
    <property type="term" value="F:single-stranded DNA binding"/>
    <property type="evidence" value="ECO:0007669"/>
    <property type="project" value="TreeGrafter"/>
</dbReference>
<feature type="compositionally biased region" description="Acidic residues" evidence="13">
    <location>
        <begin position="767"/>
        <end position="777"/>
    </location>
</feature>
<dbReference type="Pfam" id="PF17207">
    <property type="entry name" value="MCM_OB"/>
    <property type="match status" value="1"/>
</dbReference>
<evidence type="ECO:0000256" key="10">
    <source>
        <dbReference type="ARBA" id="ARBA00023306"/>
    </source>
</evidence>
<protein>
    <recommendedName>
        <fullName evidence="12">DNA replication licensing factor MCM6</fullName>
        <ecNumber evidence="12">3.6.4.12</ecNumber>
    </recommendedName>
</protein>
<keyword evidence="10 12" id="KW-0131">Cell cycle</keyword>
<evidence type="ECO:0000313" key="16">
    <source>
        <dbReference type="Proteomes" id="UP000309038"/>
    </source>
</evidence>
<dbReference type="AlphaFoldDB" id="A0A4S4KJ00"/>
<dbReference type="GO" id="GO:0042555">
    <property type="term" value="C:MCM complex"/>
    <property type="evidence" value="ECO:0007669"/>
    <property type="project" value="UniProtKB-UniRule"/>
</dbReference>
<dbReference type="Gene3D" id="1.20.58.870">
    <property type="match status" value="1"/>
</dbReference>
<dbReference type="GO" id="GO:1990518">
    <property type="term" value="F:single-stranded 3'-5' DNA helicase activity"/>
    <property type="evidence" value="ECO:0007669"/>
    <property type="project" value="TreeGrafter"/>
</dbReference>
<evidence type="ECO:0000259" key="14">
    <source>
        <dbReference type="PROSITE" id="PS50051"/>
    </source>
</evidence>
<accession>A0A4S4KJ00</accession>
<comment type="function">
    <text evidence="12">Acts as component of the MCM2-7 complex (MCM complex) which is the replicative helicase essential for 'once per cell cycle' DNA replication initiation and elongation in eukaryotic cells. The active ATPase sites in the MCM2-7 ring are formed through the interaction surfaces of two neighboring subunits such that a critical structure of a conserved arginine finger motif is provided in trans relative to the ATP-binding site of the Walker A box of the adjacent subunit. The six ATPase active sites, however, are likely to contribute differentially to the complex helicase activity.</text>
</comment>
<evidence type="ECO:0000256" key="5">
    <source>
        <dbReference type="ARBA" id="ARBA00022801"/>
    </source>
</evidence>
<dbReference type="FunFam" id="3.40.50.300:FF:000115">
    <property type="entry name" value="DNA helicase"/>
    <property type="match status" value="1"/>
</dbReference>
<dbReference type="PANTHER" id="PTHR11630:SF43">
    <property type="entry name" value="DNA REPLICATION LICENSING FACTOR MCM6"/>
    <property type="match status" value="1"/>
</dbReference>
<dbReference type="PANTHER" id="PTHR11630">
    <property type="entry name" value="DNA REPLICATION LICENSING FACTOR MCM FAMILY MEMBER"/>
    <property type="match status" value="1"/>
</dbReference>
<feature type="compositionally biased region" description="Low complexity" evidence="13">
    <location>
        <begin position="837"/>
        <end position="848"/>
    </location>
</feature>
<comment type="catalytic activity">
    <reaction evidence="12">
        <text>ATP + H2O = ADP + phosphate + H(+)</text>
        <dbReference type="Rhea" id="RHEA:13065"/>
        <dbReference type="ChEBI" id="CHEBI:15377"/>
        <dbReference type="ChEBI" id="CHEBI:15378"/>
        <dbReference type="ChEBI" id="CHEBI:30616"/>
        <dbReference type="ChEBI" id="CHEBI:43474"/>
        <dbReference type="ChEBI" id="CHEBI:456216"/>
        <dbReference type="EC" id="3.6.4.12"/>
    </reaction>
</comment>
<evidence type="ECO:0000256" key="1">
    <source>
        <dbReference type="ARBA" id="ARBA00004123"/>
    </source>
</evidence>
<dbReference type="InterPro" id="IPR027417">
    <property type="entry name" value="P-loop_NTPase"/>
</dbReference>
<sequence length="939" mass="103377">MDVDGMSSSPPLRHTSLPPSSAPQPSASSNNRSTPRRSRPVTDALALGDDDTEDVEAEEGAASRRKARPRTQAGVDIPLVKDAVGESVRESFETFLKTFTEEITLAATPASDGGVPIAADGELIYIEQIHTMREYELTTLYVDYGHLLQKDDVLADAIQKQYYRFLPYIRRALHSLVAEFEPEYLKLNPTAAATDSVNLQSREFNVAFYHLPLVSGIRDLRTDKIGTLMSISGTVTRTSEVRPELLYGSFVCEVCGGIVNEIEQQFKYTEPSLCPNPTCGNRTAWQLQIDSSKFTDWQKVRIQENPSEIPTGSMPRSLDVILRSELVERAKAGDKCVFTGTFIVVPDVSQLGLPGGNKAELMREASKAGANSAASTTGGSGVTGLKSLGVRDLQYKTAFLACMVHDADGRAGTNIRGEDEDGEDDGQAFARSLTGPEFEELKAMIDSDHIYSRLVESIAPTVYGHEIVKKGLLLQLMGGVHKETAEGMHLRGDINICIVGDPSTSKSQFLKYVCSFLPRAVYTSGKASSAAGLTAAVVRDEETGDFTIEAGALMLADNGICAIDEFDKMDISDQVAIHEAMEQQTISIAKAGIHATLNARTSILAAANPVGGRYDRKKSLRANVAMTAPIMSRFDLFFVVLDECDEKSDLNIARHIVNVHRFQDDAIHPEFSTEALQRYIRYARTFNPKLTPEAADVLVEKYRILRQDDASGTGRNSYRITVRQLESMIRLSEAIARANCTAEITPAFVREAYSLLRQSIIHVEQDDIDFDEEELEGERDGNRRPKASQEGEEEEDGQDVEMSAAEIAALEESEQLYNQSMGTDGAGPSGSSGPGGSSSRATSVATQVPPAPPAQPKRRMVITHDKYIALQSLIVMHLSQVERESGRGVDRDELIDWYLESKEAEMQDVEELEYEKELITKMLRKLVKVNHLRYDFKVE</sequence>
<feature type="domain" description="MCM C-terminal AAA(+) ATPase" evidence="14">
    <location>
        <begin position="450"/>
        <end position="656"/>
    </location>
</feature>
<keyword evidence="16" id="KW-1185">Reference proteome</keyword>
<dbReference type="Gene3D" id="2.40.50.140">
    <property type="entry name" value="Nucleic acid-binding proteins"/>
    <property type="match status" value="1"/>
</dbReference>
<dbReference type="Pfam" id="PF14551">
    <property type="entry name" value="MCM_N"/>
    <property type="match status" value="1"/>
</dbReference>
<dbReference type="Proteomes" id="UP000309038">
    <property type="component" value="Unassembled WGS sequence"/>
</dbReference>
<dbReference type="Pfam" id="PF18263">
    <property type="entry name" value="WHD_MCM6"/>
    <property type="match status" value="1"/>
</dbReference>
<feature type="compositionally biased region" description="Low complexity" evidence="13">
    <location>
        <begin position="16"/>
        <end position="33"/>
    </location>
</feature>
<organism evidence="15 16">
    <name type="scientific">Hermanssonia centrifuga</name>
    <dbReference type="NCBI Taxonomy" id="98765"/>
    <lineage>
        <taxon>Eukaryota</taxon>
        <taxon>Fungi</taxon>
        <taxon>Dikarya</taxon>
        <taxon>Basidiomycota</taxon>
        <taxon>Agaricomycotina</taxon>
        <taxon>Agaricomycetes</taxon>
        <taxon>Polyporales</taxon>
        <taxon>Meruliaceae</taxon>
        <taxon>Hermanssonia</taxon>
    </lineage>
</organism>
<dbReference type="SUPFAM" id="SSF52540">
    <property type="entry name" value="P-loop containing nucleoside triphosphate hydrolases"/>
    <property type="match status" value="1"/>
</dbReference>
<evidence type="ECO:0000256" key="6">
    <source>
        <dbReference type="ARBA" id="ARBA00022806"/>
    </source>
</evidence>
<keyword evidence="6 12" id="KW-0347">Helicase</keyword>
<dbReference type="GO" id="GO:1902969">
    <property type="term" value="P:mitotic DNA replication"/>
    <property type="evidence" value="ECO:0007669"/>
    <property type="project" value="TreeGrafter"/>
</dbReference>
<dbReference type="Gene3D" id="2.20.28.10">
    <property type="match status" value="1"/>
</dbReference>
<feature type="compositionally biased region" description="Acidic residues" evidence="13">
    <location>
        <begin position="48"/>
        <end position="59"/>
    </location>
</feature>
<dbReference type="InterPro" id="IPR012340">
    <property type="entry name" value="NA-bd_OB-fold"/>
</dbReference>
<feature type="compositionally biased region" description="Gly residues" evidence="13">
    <location>
        <begin position="824"/>
        <end position="836"/>
    </location>
</feature>
<dbReference type="GO" id="GO:0005524">
    <property type="term" value="F:ATP binding"/>
    <property type="evidence" value="ECO:0007669"/>
    <property type="project" value="UniProtKB-UniRule"/>
</dbReference>
<dbReference type="GO" id="GO:0043596">
    <property type="term" value="C:nuclear replication fork"/>
    <property type="evidence" value="ECO:0007669"/>
    <property type="project" value="UniProtKB-ARBA"/>
</dbReference>
<comment type="similarity">
    <text evidence="2 11">Belongs to the MCM family.</text>
</comment>
<evidence type="ECO:0000256" key="12">
    <source>
        <dbReference type="RuleBase" id="RU368064"/>
    </source>
</evidence>
<comment type="subunit">
    <text evidence="12">Component of the MCM2-7 complex.</text>
</comment>
<dbReference type="Gene3D" id="3.40.50.300">
    <property type="entry name" value="P-loop containing nucleotide triphosphate hydrolases"/>
    <property type="match status" value="1"/>
</dbReference>
<reference evidence="15 16" key="1">
    <citation type="submission" date="2019-02" db="EMBL/GenBank/DDBJ databases">
        <title>Genome sequencing of the rare red list fungi Phlebia centrifuga.</title>
        <authorList>
            <person name="Buettner E."/>
            <person name="Kellner H."/>
        </authorList>
    </citation>
    <scope>NUCLEOTIDE SEQUENCE [LARGE SCALE GENOMIC DNA]</scope>
    <source>
        <strain evidence="15 16">DSM 108282</strain>
    </source>
</reference>
<name>A0A4S4KJ00_9APHY</name>
<dbReference type="InterPro" id="IPR033762">
    <property type="entry name" value="MCM_OB"/>
</dbReference>
<feature type="compositionally biased region" description="Polar residues" evidence="13">
    <location>
        <begin position="1"/>
        <end position="10"/>
    </location>
</feature>
<dbReference type="Pfam" id="PF17855">
    <property type="entry name" value="MCM_lid"/>
    <property type="match status" value="1"/>
</dbReference>
<evidence type="ECO:0000256" key="8">
    <source>
        <dbReference type="ARBA" id="ARBA00023125"/>
    </source>
</evidence>
<keyword evidence="9" id="KW-0539">Nucleus</keyword>
<keyword evidence="8 11" id="KW-0238">DNA-binding</keyword>
<dbReference type="GO" id="GO:0005656">
    <property type="term" value="C:nuclear pre-replicative complex"/>
    <property type="evidence" value="ECO:0007669"/>
    <property type="project" value="UniProtKB-ARBA"/>
</dbReference>
<dbReference type="InterPro" id="IPR001208">
    <property type="entry name" value="MCM_dom"/>
</dbReference>
<dbReference type="FunFam" id="2.20.28.10:FF:000003">
    <property type="entry name" value="DNA helicase"/>
    <property type="match status" value="1"/>
</dbReference>
<dbReference type="GO" id="GO:0000727">
    <property type="term" value="P:double-strand break repair via break-induced replication"/>
    <property type="evidence" value="ECO:0007669"/>
    <property type="project" value="TreeGrafter"/>
</dbReference>
<dbReference type="PROSITE" id="PS50051">
    <property type="entry name" value="MCM_2"/>
    <property type="match status" value="1"/>
</dbReference>
<dbReference type="GO" id="GO:0016887">
    <property type="term" value="F:ATP hydrolysis activity"/>
    <property type="evidence" value="ECO:0007669"/>
    <property type="project" value="RHEA"/>
</dbReference>
<dbReference type="EMBL" id="SGPJ01000124">
    <property type="protein sequence ID" value="THG98338.1"/>
    <property type="molecule type" value="Genomic_DNA"/>
</dbReference>
<dbReference type="GO" id="GO:0031261">
    <property type="term" value="C:DNA replication preinitiation complex"/>
    <property type="evidence" value="ECO:0007669"/>
    <property type="project" value="UniProtKB-ARBA"/>
</dbReference>
<dbReference type="GO" id="GO:0097373">
    <property type="term" value="C:MCM core complex"/>
    <property type="evidence" value="ECO:0007669"/>
    <property type="project" value="UniProtKB-ARBA"/>
</dbReference>
<evidence type="ECO:0000256" key="3">
    <source>
        <dbReference type="ARBA" id="ARBA00022705"/>
    </source>
</evidence>
<evidence type="ECO:0000256" key="11">
    <source>
        <dbReference type="RuleBase" id="RU004070"/>
    </source>
</evidence>
<dbReference type="InterPro" id="IPR018525">
    <property type="entry name" value="MCM_CS"/>
</dbReference>
<dbReference type="SMART" id="SM00350">
    <property type="entry name" value="MCM"/>
    <property type="match status" value="1"/>
</dbReference>
<keyword evidence="4 11" id="KW-0547">Nucleotide-binding</keyword>
<dbReference type="InterPro" id="IPR027925">
    <property type="entry name" value="MCM_N"/>
</dbReference>
<proteinExistence type="inferred from homology"/>
<feature type="region of interest" description="Disordered" evidence="13">
    <location>
        <begin position="767"/>
        <end position="801"/>
    </location>
</feature>
<comment type="caution">
    <text evidence="15">The sequence shown here is derived from an EMBL/GenBank/DDBJ whole genome shotgun (WGS) entry which is preliminary data.</text>
</comment>
<keyword evidence="3 12" id="KW-0235">DNA replication</keyword>
<feature type="compositionally biased region" description="Acidic residues" evidence="13">
    <location>
        <begin position="790"/>
        <end position="799"/>
    </location>
</feature>
<dbReference type="InterPro" id="IPR041562">
    <property type="entry name" value="MCM_lid"/>
</dbReference>
<dbReference type="InterPro" id="IPR031327">
    <property type="entry name" value="MCM"/>
</dbReference>
<dbReference type="Gene3D" id="3.30.1640.10">
    <property type="entry name" value="mini-chromosome maintenance (MCM) complex, chain A, domain 1"/>
    <property type="match status" value="1"/>
</dbReference>
<comment type="subcellular location">
    <subcellularLocation>
        <location evidence="1 12">Nucleus</location>
    </subcellularLocation>
</comment>
<evidence type="ECO:0000256" key="4">
    <source>
        <dbReference type="ARBA" id="ARBA00022741"/>
    </source>
</evidence>
<evidence type="ECO:0000256" key="2">
    <source>
        <dbReference type="ARBA" id="ARBA00008010"/>
    </source>
</evidence>
<feature type="compositionally biased region" description="Basic and acidic residues" evidence="13">
    <location>
        <begin position="778"/>
        <end position="789"/>
    </location>
</feature>
<dbReference type="InterPro" id="IPR041024">
    <property type="entry name" value="Mcm6_C"/>
</dbReference>
<dbReference type="PRINTS" id="PR01657">
    <property type="entry name" value="MCMFAMILY"/>
</dbReference>
<dbReference type="EC" id="3.6.4.12" evidence="12"/>
<feature type="region of interest" description="Disordered" evidence="13">
    <location>
        <begin position="1"/>
        <end position="70"/>
    </location>
</feature>
<evidence type="ECO:0000313" key="15">
    <source>
        <dbReference type="EMBL" id="THG98338.1"/>
    </source>
</evidence>
<dbReference type="CDD" id="cd17757">
    <property type="entry name" value="MCM6"/>
    <property type="match status" value="1"/>
</dbReference>
<dbReference type="PRINTS" id="PR01662">
    <property type="entry name" value="MCMPROTEIN6"/>
</dbReference>
<feature type="region of interest" description="Disordered" evidence="13">
    <location>
        <begin position="819"/>
        <end position="857"/>
    </location>
</feature>
<dbReference type="SUPFAM" id="SSF50249">
    <property type="entry name" value="Nucleic acid-binding proteins"/>
    <property type="match status" value="1"/>
</dbReference>
<gene>
    <name evidence="15" type="ORF">EW026_g3841</name>
</gene>
<dbReference type="Pfam" id="PF00493">
    <property type="entry name" value="MCM"/>
    <property type="match status" value="1"/>
</dbReference>
<keyword evidence="7 11" id="KW-0067">ATP-binding</keyword>
<dbReference type="GO" id="GO:0006270">
    <property type="term" value="P:DNA replication initiation"/>
    <property type="evidence" value="ECO:0007669"/>
    <property type="project" value="UniProtKB-UniRule"/>
</dbReference>
<evidence type="ECO:0000256" key="7">
    <source>
        <dbReference type="ARBA" id="ARBA00022840"/>
    </source>
</evidence>
<dbReference type="InterPro" id="IPR008049">
    <property type="entry name" value="MCM6"/>
</dbReference>